<accession>G8YS32</accession>
<proteinExistence type="predicted"/>
<evidence type="ECO:0000313" key="1">
    <source>
        <dbReference type="EMBL" id="CCE78369.1"/>
    </source>
</evidence>
<dbReference type="EMBL" id="FO082056">
    <property type="protein sequence ID" value="CCE78955.1"/>
    <property type="molecule type" value="Genomic_DNA"/>
</dbReference>
<protein>
    <submittedName>
        <fullName evidence="1">Piso0_000991 protein</fullName>
    </submittedName>
</protein>
<sequence>MKPLSPSSLSIPSLIGSEGRHRLILVADCVPCCRRAYVKISTKAEGVFSETQRARVGFRATYNVMSTIIVSGVLLM</sequence>
<reference evidence="1" key="1">
    <citation type="submission" date="2011-10" db="EMBL/GenBank/DDBJ databases">
        <authorList>
            <person name="Genoscope - CEA"/>
        </authorList>
    </citation>
    <scope>NUCLEOTIDE SEQUENCE</scope>
</reference>
<reference evidence="3" key="2">
    <citation type="journal article" date="2012" name="G3 (Bethesda)">
        <title>Pichia sorbitophila, an interspecies yeast hybrid reveals early steps of genome resolution following polyploidization.</title>
        <authorList>
            <person name="Leh Louis V."/>
            <person name="Despons L."/>
            <person name="Friedrich A."/>
            <person name="Martin T."/>
            <person name="Durrens P."/>
            <person name="Casaregola S."/>
            <person name="Neuveglise C."/>
            <person name="Fairhead C."/>
            <person name="Marck C."/>
            <person name="Cruz J.A."/>
            <person name="Straub M.L."/>
            <person name="Kugler V."/>
            <person name="Sacerdot C."/>
            <person name="Uzunov Z."/>
            <person name="Thierry A."/>
            <person name="Weiss S."/>
            <person name="Bleykasten C."/>
            <person name="De Montigny J."/>
            <person name="Jacques N."/>
            <person name="Jung P."/>
            <person name="Lemaire M."/>
            <person name="Mallet S."/>
            <person name="Morel G."/>
            <person name="Richard G.F."/>
            <person name="Sarkar A."/>
            <person name="Savel G."/>
            <person name="Schacherer J."/>
            <person name="Seret M.L."/>
            <person name="Talla E."/>
            <person name="Samson G."/>
            <person name="Jubin C."/>
            <person name="Poulain J."/>
            <person name="Vacherie B."/>
            <person name="Barbe V."/>
            <person name="Pelletier E."/>
            <person name="Sherman D.J."/>
            <person name="Westhof E."/>
            <person name="Weissenbach J."/>
            <person name="Baret P.V."/>
            <person name="Wincker P."/>
            <person name="Gaillardin C."/>
            <person name="Dujon B."/>
            <person name="Souciet J.L."/>
        </authorList>
    </citation>
    <scope>NUCLEOTIDE SEQUENCE [LARGE SCALE GENOMIC DNA]</scope>
    <source>
        <strain evidence="3">ATCC MYA-4447 / BCRC 22081 / CBS 7064 / NBRC 10061 / NRRL Y-12695</strain>
    </source>
</reference>
<keyword evidence="3" id="KW-1185">Reference proteome</keyword>
<name>G8YS32_PICSO</name>
<evidence type="ECO:0000313" key="3">
    <source>
        <dbReference type="Proteomes" id="UP000005222"/>
    </source>
</evidence>
<organism evidence="1 3">
    <name type="scientific">Pichia sorbitophila (strain ATCC MYA-4447 / BCRC 22081 / CBS 7064 / NBRC 10061 / NRRL Y-12695)</name>
    <name type="common">Hybrid yeast</name>
    <dbReference type="NCBI Taxonomy" id="559304"/>
    <lineage>
        <taxon>Eukaryota</taxon>
        <taxon>Fungi</taxon>
        <taxon>Dikarya</taxon>
        <taxon>Ascomycota</taxon>
        <taxon>Saccharomycotina</taxon>
        <taxon>Pichiomycetes</taxon>
        <taxon>Debaryomycetaceae</taxon>
        <taxon>Millerozyma</taxon>
    </lineage>
</organism>
<gene>
    <name evidence="1" type="primary">Piso0_000991</name>
    <name evidence="1" type="ORF">GNLVRS01_PISO0C08494g</name>
    <name evidence="2" type="ORF">GNLVRS01_PISO0D08561g</name>
</gene>
<dbReference type="InParanoid" id="G8YS32"/>
<dbReference type="EMBL" id="FO082057">
    <property type="protein sequence ID" value="CCE78369.1"/>
    <property type="molecule type" value="Genomic_DNA"/>
</dbReference>
<dbReference type="AlphaFoldDB" id="G8YS32"/>
<evidence type="ECO:0000313" key="2">
    <source>
        <dbReference type="EMBL" id="CCE78955.1"/>
    </source>
</evidence>
<dbReference type="HOGENOM" id="CLU_2655335_0_0_1"/>
<dbReference type="Proteomes" id="UP000005222">
    <property type="component" value="Chromosome D"/>
</dbReference>
<dbReference type="Proteomes" id="UP000005222">
    <property type="component" value="Chromosome C"/>
</dbReference>